<evidence type="ECO:0000259" key="2">
    <source>
        <dbReference type="PROSITE" id="PS50003"/>
    </source>
</evidence>
<dbReference type="EMBL" id="QUSY01000525">
    <property type="protein sequence ID" value="RHY28797.1"/>
    <property type="molecule type" value="Genomic_DNA"/>
</dbReference>
<dbReference type="AlphaFoldDB" id="A0A3R6VKK6"/>
<evidence type="ECO:0000256" key="1">
    <source>
        <dbReference type="SAM" id="Coils"/>
    </source>
</evidence>
<dbReference type="VEuPathDB" id="FungiDB:H310_00679"/>
<dbReference type="Gene3D" id="2.30.29.30">
    <property type="entry name" value="Pleckstrin-homology domain (PH domain)/Phosphotyrosine-binding domain (PTB)"/>
    <property type="match status" value="1"/>
</dbReference>
<dbReference type="Gene3D" id="3.40.50.300">
    <property type="entry name" value="P-loop containing nucleotide triphosphate hydrolases"/>
    <property type="match status" value="1"/>
</dbReference>
<name>A0A3R6VKK6_9STRA</name>
<sequence>MRGEPFLSTPDRQLGLGFDMAARRPAAGTATGSEVDLTLTPFCTDDGSGHWILNDEISQLFMNEGQIHRKVSLVVVFELPGAGVALPSVTKKGLFIVKNPIKVDDDGDLSYLLVLRHVDLTVTPQWGTLALLLASHAIIVREGHVHSEGFRNLSFVTKLMDVSMVSGDASSIVSESAELNAQLLKRHMPKLTYVVVDVDKKDCGGNAFPAYFEKILATHPQNDFATTSVLANFFTTRDCIGIKSTMFKVPNAPYTAAKVVGAATDGHAFYKPFFGRYLCCGILVHLLHAVVPPLSTNTWAALPFRALLTDVSIAYWHELTDSAIGTYADWMHVKVMPYEPVKVDSAMVVDLTEIKMGIKQNEEDFHVIDHGQGDHSVFDEYGNLKKTKVAKDTSSSMLDVGILHFLKQKRGGLQRQASIAVVRGPAQDSEDSQLDVYFEKMRLYEVPVKYIQNQQREKMPLDSRTLEAKHAECVALATTALFPFMALSQSSHDDLIFTGEHSLDDAVQHVHVTLARLYHEFQTANAAASAAFCSKLVRYLHGVIVEKTHLDDSSTSSVSQSKLMLFLIAYRANVEALVSQYNFLAKGPAAQAVLTGFLQAVVPAHIQKAVVAAHRTFETQQMKLQDTIAHGKQTLVALNQSLAESNGIRMDCMRREIDGQRLVDERKAEQARMVESSIAEAEAQIARALREKDALFAKTVETTQATVATVEIIAKKPKEFSGYLFRQEGSGFLGKKWKQSFFVLKDGRFLCFKAKSYYEENRESMEPPLNVSGYTVLESRSHGNEFKLAPPTAGRTYCFRAPSDDDKELWVQKFNEASNF</sequence>
<dbReference type="SUPFAM" id="SSF50729">
    <property type="entry name" value="PH domain-like"/>
    <property type="match status" value="1"/>
</dbReference>
<dbReference type="InterPro" id="IPR001849">
    <property type="entry name" value="PH_domain"/>
</dbReference>
<gene>
    <name evidence="3" type="ORF">DYB32_005699</name>
</gene>
<proteinExistence type="predicted"/>
<evidence type="ECO:0000313" key="3">
    <source>
        <dbReference type="EMBL" id="RHY28797.1"/>
    </source>
</evidence>
<reference evidence="3 4" key="1">
    <citation type="submission" date="2018-08" db="EMBL/GenBank/DDBJ databases">
        <title>Aphanomyces genome sequencing and annotation.</title>
        <authorList>
            <person name="Minardi D."/>
            <person name="Oidtmann B."/>
            <person name="Van Der Giezen M."/>
            <person name="Studholme D.J."/>
        </authorList>
    </citation>
    <scope>NUCLEOTIDE SEQUENCE [LARGE SCALE GENOMIC DNA]</scope>
    <source>
        <strain evidence="3 4">NJM0002</strain>
    </source>
</reference>
<keyword evidence="4" id="KW-1185">Reference proteome</keyword>
<accession>A0A3R6VKK6</accession>
<dbReference type="Proteomes" id="UP000285060">
    <property type="component" value="Unassembled WGS sequence"/>
</dbReference>
<organism evidence="3 4">
    <name type="scientific">Aphanomyces invadans</name>
    <dbReference type="NCBI Taxonomy" id="157072"/>
    <lineage>
        <taxon>Eukaryota</taxon>
        <taxon>Sar</taxon>
        <taxon>Stramenopiles</taxon>
        <taxon>Oomycota</taxon>
        <taxon>Saprolegniomycetes</taxon>
        <taxon>Saprolegniales</taxon>
        <taxon>Verrucalvaceae</taxon>
        <taxon>Aphanomyces</taxon>
    </lineage>
</organism>
<evidence type="ECO:0000313" key="4">
    <source>
        <dbReference type="Proteomes" id="UP000285060"/>
    </source>
</evidence>
<dbReference type="InterPro" id="IPR011993">
    <property type="entry name" value="PH-like_dom_sf"/>
</dbReference>
<feature type="domain" description="PH" evidence="2">
    <location>
        <begin position="717"/>
        <end position="819"/>
    </location>
</feature>
<protein>
    <recommendedName>
        <fullName evidence="2">PH domain-containing protein</fullName>
    </recommendedName>
</protein>
<feature type="coiled-coil region" evidence="1">
    <location>
        <begin position="671"/>
        <end position="698"/>
    </location>
</feature>
<dbReference type="SMART" id="SM00233">
    <property type="entry name" value="PH"/>
    <property type="match status" value="1"/>
</dbReference>
<dbReference type="Pfam" id="PF00169">
    <property type="entry name" value="PH"/>
    <property type="match status" value="1"/>
</dbReference>
<keyword evidence="1" id="KW-0175">Coiled coil</keyword>
<comment type="caution">
    <text evidence="3">The sequence shown here is derived from an EMBL/GenBank/DDBJ whole genome shotgun (WGS) entry which is preliminary data.</text>
</comment>
<dbReference type="CDD" id="cd00821">
    <property type="entry name" value="PH"/>
    <property type="match status" value="1"/>
</dbReference>
<dbReference type="PROSITE" id="PS50003">
    <property type="entry name" value="PH_DOMAIN"/>
    <property type="match status" value="1"/>
</dbReference>
<dbReference type="InterPro" id="IPR027417">
    <property type="entry name" value="P-loop_NTPase"/>
</dbReference>